<dbReference type="InterPro" id="IPR031107">
    <property type="entry name" value="Small_HSP"/>
</dbReference>
<dbReference type="CDD" id="cd06471">
    <property type="entry name" value="ACD_LpsHSP_like"/>
    <property type="match status" value="1"/>
</dbReference>
<evidence type="ECO:0000313" key="2">
    <source>
        <dbReference type="EMBL" id="KUG02397.1"/>
    </source>
</evidence>
<gene>
    <name evidence="2" type="ORF">ASZ90_020219</name>
</gene>
<feature type="domain" description="SHSP" evidence="1">
    <location>
        <begin position="32"/>
        <end position="143"/>
    </location>
</feature>
<keyword evidence="2" id="KW-0346">Stress response</keyword>
<dbReference type="AlphaFoldDB" id="A0A0W8E1T2"/>
<dbReference type="InterPro" id="IPR002068">
    <property type="entry name" value="A-crystallin/Hsp20_dom"/>
</dbReference>
<reference evidence="2" key="1">
    <citation type="journal article" date="2015" name="Proc. Natl. Acad. Sci. U.S.A.">
        <title>Networks of energetic and metabolic interactions define dynamics in microbial communities.</title>
        <authorList>
            <person name="Embree M."/>
            <person name="Liu J.K."/>
            <person name="Al-Bassam M.M."/>
            <person name="Zengler K."/>
        </authorList>
    </citation>
    <scope>NUCLEOTIDE SEQUENCE</scope>
</reference>
<dbReference type="PROSITE" id="PS01031">
    <property type="entry name" value="SHSP"/>
    <property type="match status" value="1"/>
</dbReference>
<sequence length="143" mass="16572">MFDLTPFRKRKELAESLFNPDLVKDLFSGDLLSEMAMSIRADIKENNNEYIVEAELPGVNKDEIVVEFKEDVLTISAQKQKVIDEEKENYVRRERKRGKLSRSFYVQNIHSEGITADYKDGVLIIVLPKIKESPSDSHRIEIK</sequence>
<dbReference type="SUPFAM" id="SSF49764">
    <property type="entry name" value="HSP20-like chaperones"/>
    <property type="match status" value="1"/>
</dbReference>
<dbReference type="EMBL" id="LNQE01001920">
    <property type="protein sequence ID" value="KUG02397.1"/>
    <property type="molecule type" value="Genomic_DNA"/>
</dbReference>
<evidence type="ECO:0000259" key="1">
    <source>
        <dbReference type="PROSITE" id="PS01031"/>
    </source>
</evidence>
<name>A0A0W8E1T2_9ZZZZ</name>
<dbReference type="Pfam" id="PF00011">
    <property type="entry name" value="HSP20"/>
    <property type="match status" value="1"/>
</dbReference>
<dbReference type="PANTHER" id="PTHR11527">
    <property type="entry name" value="HEAT-SHOCK PROTEIN 20 FAMILY MEMBER"/>
    <property type="match status" value="1"/>
</dbReference>
<comment type="caution">
    <text evidence="2">The sequence shown here is derived from an EMBL/GenBank/DDBJ whole genome shotgun (WGS) entry which is preliminary data.</text>
</comment>
<accession>A0A0W8E1T2</accession>
<dbReference type="InterPro" id="IPR008978">
    <property type="entry name" value="HSP20-like_chaperone"/>
</dbReference>
<organism evidence="2">
    <name type="scientific">hydrocarbon metagenome</name>
    <dbReference type="NCBI Taxonomy" id="938273"/>
    <lineage>
        <taxon>unclassified sequences</taxon>
        <taxon>metagenomes</taxon>
        <taxon>ecological metagenomes</taxon>
    </lineage>
</organism>
<proteinExistence type="predicted"/>
<protein>
    <submittedName>
        <fullName evidence="2">Heat shock protein hsp20</fullName>
    </submittedName>
</protein>
<dbReference type="Gene3D" id="2.60.40.790">
    <property type="match status" value="1"/>
</dbReference>